<keyword evidence="2" id="KW-1185">Reference proteome</keyword>
<organism evidence="1 2">
    <name type="scientific">Siccirubricoccus deserti</name>
    <dbReference type="NCBI Taxonomy" id="2013562"/>
    <lineage>
        <taxon>Bacteria</taxon>
        <taxon>Pseudomonadati</taxon>
        <taxon>Pseudomonadota</taxon>
        <taxon>Alphaproteobacteria</taxon>
        <taxon>Acetobacterales</taxon>
        <taxon>Roseomonadaceae</taxon>
        <taxon>Siccirubricoccus</taxon>
    </lineage>
</organism>
<dbReference type="Proteomes" id="UP000600101">
    <property type="component" value="Unassembled WGS sequence"/>
</dbReference>
<name>A0A9X0R305_9PROT</name>
<sequence length="70" mass="8240">MTAEATRAWDRHNDGQYISVSISWHWLDDVRQWCAENCVGDFVIVLGQRVLFQASEDAALATQWWRREED</sequence>
<dbReference type="AlphaFoldDB" id="A0A9X0R305"/>
<gene>
    <name evidence="1" type="ORF">H7965_26490</name>
</gene>
<reference evidence="1" key="1">
    <citation type="submission" date="2020-08" db="EMBL/GenBank/DDBJ databases">
        <authorList>
            <person name="Hu Y."/>
            <person name="Nguyen S.V."/>
            <person name="Li F."/>
            <person name="Fanning S."/>
        </authorList>
    </citation>
    <scope>NUCLEOTIDE SEQUENCE</scope>
    <source>
        <strain evidence="1">SYSU D8009</strain>
    </source>
</reference>
<evidence type="ECO:0000313" key="2">
    <source>
        <dbReference type="Proteomes" id="UP000600101"/>
    </source>
</evidence>
<dbReference type="RefSeq" id="WP_186773549.1">
    <property type="nucleotide sequence ID" value="NZ_JACOMF010000082.1"/>
</dbReference>
<evidence type="ECO:0000313" key="1">
    <source>
        <dbReference type="EMBL" id="MBC4018809.1"/>
    </source>
</evidence>
<dbReference type="EMBL" id="JACOMF010000082">
    <property type="protein sequence ID" value="MBC4018809.1"/>
    <property type="molecule type" value="Genomic_DNA"/>
</dbReference>
<protein>
    <submittedName>
        <fullName evidence="1">Uncharacterized protein</fullName>
    </submittedName>
</protein>
<proteinExistence type="predicted"/>
<comment type="caution">
    <text evidence="1">The sequence shown here is derived from an EMBL/GenBank/DDBJ whole genome shotgun (WGS) entry which is preliminary data.</text>
</comment>
<accession>A0A9X0R305</accession>